<dbReference type="EMBL" id="FP671138">
    <property type="protein sequence ID" value="CBH40438.1"/>
    <property type="molecule type" value="Genomic_DNA"/>
</dbReference>
<name>D3VPM8_MYCAA</name>
<evidence type="ECO:0000256" key="1">
    <source>
        <dbReference type="SAM" id="Phobius"/>
    </source>
</evidence>
<organism evidence="2 3">
    <name type="scientific">Mycoplasmopsis agalactiae</name>
    <name type="common">Mycoplasma agalactiae</name>
    <dbReference type="NCBI Taxonomy" id="2110"/>
    <lineage>
        <taxon>Bacteria</taxon>
        <taxon>Bacillati</taxon>
        <taxon>Mycoplasmatota</taxon>
        <taxon>Mycoplasmoidales</taxon>
        <taxon>Metamycoplasmataceae</taxon>
        <taxon>Mycoplasmopsis</taxon>
    </lineage>
</organism>
<keyword evidence="1" id="KW-0812">Transmembrane</keyword>
<accession>D3VPM8</accession>
<evidence type="ECO:0000313" key="2">
    <source>
        <dbReference type="EMBL" id="CBH40438.1"/>
    </source>
</evidence>
<dbReference type="AlphaFoldDB" id="D3VPM8"/>
<protein>
    <recommendedName>
        <fullName evidence="4">F-box domain-containing protein</fullName>
    </recommendedName>
</protein>
<sequence>MRIFFDCIYYYCLINHIYLTKAQQTIEITKRISPKETIDHLRTFLNPLSFEVLNNSKSPEPTKAPEKALESGDISSEITKIPAEIMTKIIDKIALTSIFLFSWFNKLFYIIYYFYFS</sequence>
<dbReference type="Proteomes" id="UP000006902">
    <property type="component" value="Chromosome"/>
</dbReference>
<gene>
    <name evidence="2" type="ordered locus">MAGa2090</name>
</gene>
<reference evidence="3" key="1">
    <citation type="journal article" date="2010" name="BMC Genomics">
        <title>Comparative genomic and proteomic analyses of two Mycoplasma agalactiae strains: clues to the macro- and micro-events that are shaping mycoplasma diversity.</title>
        <authorList>
            <person name="Nouvel L.X."/>
            <person name="Sirand-Pugnet P."/>
            <person name="Marenda M.S."/>
            <person name="Sagne E."/>
            <person name="Barbe V."/>
            <person name="Mangenot S."/>
            <person name="Schenowitz C."/>
            <person name="Jacob D."/>
            <person name="Barre A."/>
            <person name="Claverol S."/>
            <person name="Blanchard A."/>
            <person name="Citti C."/>
        </authorList>
    </citation>
    <scope>NUCLEOTIDE SEQUENCE [LARGE SCALE GENOMIC DNA]</scope>
    <source>
        <strain evidence="3">5632</strain>
    </source>
</reference>
<evidence type="ECO:0008006" key="4">
    <source>
        <dbReference type="Google" id="ProtNLM"/>
    </source>
</evidence>
<dbReference type="KEGG" id="mal:MAGa2090"/>
<keyword evidence="1" id="KW-0472">Membrane</keyword>
<proteinExistence type="predicted"/>
<keyword evidence="1" id="KW-1133">Transmembrane helix</keyword>
<evidence type="ECO:0000313" key="3">
    <source>
        <dbReference type="Proteomes" id="UP000006902"/>
    </source>
</evidence>
<feature type="transmembrane region" description="Helical" evidence="1">
    <location>
        <begin position="93"/>
        <end position="115"/>
    </location>
</feature>